<dbReference type="GO" id="GO:0005886">
    <property type="term" value="C:plasma membrane"/>
    <property type="evidence" value="ECO:0007669"/>
    <property type="project" value="UniProtKB-SubCell"/>
</dbReference>
<evidence type="ECO:0000256" key="4">
    <source>
        <dbReference type="ARBA" id="ARBA00022692"/>
    </source>
</evidence>
<dbReference type="InterPro" id="IPR017871">
    <property type="entry name" value="ABC_transporter-like_CS"/>
</dbReference>
<dbReference type="Pfam" id="PF00005">
    <property type="entry name" value="ABC_tran"/>
    <property type="match status" value="1"/>
</dbReference>
<dbReference type="SUPFAM" id="SSF52540">
    <property type="entry name" value="P-loop containing nucleoside triphosphate hydrolases"/>
    <property type="match status" value="1"/>
</dbReference>
<evidence type="ECO:0000256" key="3">
    <source>
        <dbReference type="ARBA" id="ARBA00022475"/>
    </source>
</evidence>
<dbReference type="AlphaFoldDB" id="A0A9D9DYV2"/>
<keyword evidence="5" id="KW-0547">Nucleotide-binding</keyword>
<feature type="transmembrane region" description="Helical" evidence="9">
    <location>
        <begin position="132"/>
        <end position="150"/>
    </location>
</feature>
<dbReference type="Pfam" id="PF00664">
    <property type="entry name" value="ABC_membrane"/>
    <property type="match status" value="1"/>
</dbReference>
<dbReference type="GO" id="GO:0015421">
    <property type="term" value="F:ABC-type oligopeptide transporter activity"/>
    <property type="evidence" value="ECO:0007669"/>
    <property type="project" value="TreeGrafter"/>
</dbReference>
<name>A0A9D9DYV2_9SPIO</name>
<dbReference type="PROSITE" id="PS50929">
    <property type="entry name" value="ABC_TM1F"/>
    <property type="match status" value="1"/>
</dbReference>
<feature type="domain" description="ABC transmembrane type-1" evidence="11">
    <location>
        <begin position="15"/>
        <end position="297"/>
    </location>
</feature>
<evidence type="ECO:0000256" key="5">
    <source>
        <dbReference type="ARBA" id="ARBA00022741"/>
    </source>
</evidence>
<keyword evidence="6 12" id="KW-0067">ATP-binding</keyword>
<evidence type="ECO:0000256" key="9">
    <source>
        <dbReference type="SAM" id="Phobius"/>
    </source>
</evidence>
<dbReference type="PROSITE" id="PS50893">
    <property type="entry name" value="ABC_TRANSPORTER_2"/>
    <property type="match status" value="1"/>
</dbReference>
<dbReference type="PANTHER" id="PTHR43394">
    <property type="entry name" value="ATP-DEPENDENT PERMEASE MDL1, MITOCHONDRIAL"/>
    <property type="match status" value="1"/>
</dbReference>
<organism evidence="12 13">
    <name type="scientific">Candidatus Ornithospirochaeta stercoripullorum</name>
    <dbReference type="NCBI Taxonomy" id="2840899"/>
    <lineage>
        <taxon>Bacteria</taxon>
        <taxon>Pseudomonadati</taxon>
        <taxon>Spirochaetota</taxon>
        <taxon>Spirochaetia</taxon>
        <taxon>Spirochaetales</taxon>
        <taxon>Spirochaetaceae</taxon>
        <taxon>Spirochaetaceae incertae sedis</taxon>
        <taxon>Candidatus Ornithospirochaeta</taxon>
    </lineage>
</organism>
<evidence type="ECO:0000256" key="8">
    <source>
        <dbReference type="ARBA" id="ARBA00023136"/>
    </source>
</evidence>
<feature type="transmembrane region" description="Helical" evidence="9">
    <location>
        <begin position="156"/>
        <end position="177"/>
    </location>
</feature>
<dbReference type="InterPro" id="IPR027417">
    <property type="entry name" value="P-loop_NTPase"/>
</dbReference>
<dbReference type="FunFam" id="3.40.50.300:FF:000221">
    <property type="entry name" value="Multidrug ABC transporter ATP-binding protein"/>
    <property type="match status" value="1"/>
</dbReference>
<keyword evidence="4 9" id="KW-0812">Transmembrane</keyword>
<evidence type="ECO:0000259" key="11">
    <source>
        <dbReference type="PROSITE" id="PS50929"/>
    </source>
</evidence>
<dbReference type="SMART" id="SM00382">
    <property type="entry name" value="AAA"/>
    <property type="match status" value="1"/>
</dbReference>
<dbReference type="InterPro" id="IPR003593">
    <property type="entry name" value="AAA+_ATPase"/>
</dbReference>
<evidence type="ECO:0000256" key="7">
    <source>
        <dbReference type="ARBA" id="ARBA00022989"/>
    </source>
</evidence>
<accession>A0A9D9DYV2</accession>
<dbReference type="GO" id="GO:0016887">
    <property type="term" value="F:ATP hydrolysis activity"/>
    <property type="evidence" value="ECO:0007669"/>
    <property type="project" value="InterPro"/>
</dbReference>
<dbReference type="InterPro" id="IPR003439">
    <property type="entry name" value="ABC_transporter-like_ATP-bd"/>
</dbReference>
<evidence type="ECO:0000256" key="2">
    <source>
        <dbReference type="ARBA" id="ARBA00022448"/>
    </source>
</evidence>
<feature type="transmembrane region" description="Helical" evidence="9">
    <location>
        <begin position="20"/>
        <end position="39"/>
    </location>
</feature>
<dbReference type="PANTHER" id="PTHR43394:SF1">
    <property type="entry name" value="ATP-BINDING CASSETTE SUB-FAMILY B MEMBER 10, MITOCHONDRIAL"/>
    <property type="match status" value="1"/>
</dbReference>
<dbReference type="InterPro" id="IPR011527">
    <property type="entry name" value="ABC1_TM_dom"/>
</dbReference>
<keyword evidence="3" id="KW-1003">Cell membrane</keyword>
<feature type="domain" description="ABC transporter" evidence="10">
    <location>
        <begin position="332"/>
        <end position="566"/>
    </location>
</feature>
<proteinExistence type="predicted"/>
<keyword evidence="2" id="KW-0813">Transport</keyword>
<evidence type="ECO:0000313" key="13">
    <source>
        <dbReference type="Proteomes" id="UP000823615"/>
    </source>
</evidence>
<dbReference type="EMBL" id="JADIMT010000021">
    <property type="protein sequence ID" value="MBO8435567.1"/>
    <property type="molecule type" value="Genomic_DNA"/>
</dbReference>
<keyword evidence="8 9" id="KW-0472">Membrane</keyword>
<reference evidence="12" key="1">
    <citation type="submission" date="2020-10" db="EMBL/GenBank/DDBJ databases">
        <authorList>
            <person name="Gilroy R."/>
        </authorList>
    </citation>
    <scope>NUCLEOTIDE SEQUENCE</scope>
    <source>
        <strain evidence="12">7293</strain>
    </source>
</reference>
<protein>
    <submittedName>
        <fullName evidence="12">ABC transporter ATP-binding protein</fullName>
    </submittedName>
</protein>
<comment type="subcellular location">
    <subcellularLocation>
        <location evidence="1">Cell membrane</location>
        <topology evidence="1">Multi-pass membrane protein</topology>
    </subcellularLocation>
</comment>
<dbReference type="InterPro" id="IPR039421">
    <property type="entry name" value="Type_1_exporter"/>
</dbReference>
<dbReference type="InterPro" id="IPR036640">
    <property type="entry name" value="ABC1_TM_sf"/>
</dbReference>
<gene>
    <name evidence="12" type="ORF">IAA97_01115</name>
</gene>
<reference evidence="12" key="2">
    <citation type="journal article" date="2021" name="PeerJ">
        <title>Extensive microbial diversity within the chicken gut microbiome revealed by metagenomics and culture.</title>
        <authorList>
            <person name="Gilroy R."/>
            <person name="Ravi A."/>
            <person name="Getino M."/>
            <person name="Pursley I."/>
            <person name="Horton D.L."/>
            <person name="Alikhan N.F."/>
            <person name="Baker D."/>
            <person name="Gharbi K."/>
            <person name="Hall N."/>
            <person name="Watson M."/>
            <person name="Adriaenssens E.M."/>
            <person name="Foster-Nyarko E."/>
            <person name="Jarju S."/>
            <person name="Secka A."/>
            <person name="Antonio M."/>
            <person name="Oren A."/>
            <person name="Chaudhuri R.R."/>
            <person name="La Ragione R."/>
            <person name="Hildebrand F."/>
            <person name="Pallen M.J."/>
        </authorList>
    </citation>
    <scope>NUCLEOTIDE SEQUENCE</scope>
    <source>
        <strain evidence="12">7293</strain>
    </source>
</reference>
<dbReference type="Proteomes" id="UP000823615">
    <property type="component" value="Unassembled WGS sequence"/>
</dbReference>
<evidence type="ECO:0000259" key="10">
    <source>
        <dbReference type="PROSITE" id="PS50893"/>
    </source>
</evidence>
<sequence>MLFFTFLKGRRKEAVLAPLFKLLEVVFELSVPLAVASLIDDGIAKGDMHHVLMMALLMVAFGIAGLVSSVTAQYFAAKAAIGFTLKMKSALFRHIASLSESDRDRVGGATLISRMTNDSTLVQNGINMFLRLFMRSPFVVFGAAAAAFLVDSSLALTFAVVIPLLSLIVFLIMRFTVPMYRRAQLALDGILARVRENLTGIRVLRAFGKEMDEEAEFSSSLSSLVDIQLSTGSISALLNPLTYVTVNLAVALLVYWGRERFLSGMIEVGSIVALVNYMTQILTELIKLANLIVTISRAVASWKRINSVFEIQPSLSVSERGYTEEDKESDAVVFSAVSMTYRQGGEPSLKSADFTIKRGERVGIIGGTGSGKTTLVSLIPRIYDATDGCVSVLGHRVKDWDIHALRSLIGYVQQKAVLFKGTIRDNIAWGKPDASDDEIVEALKAAEAYEFVMEKKNGILAPVEEGGKNFSGGQRQRLSIARALVRQPEILILDDSSSALDYATEAKLRHNLQDRKSMTLITVSQRAGSLRTMDRIFVLDKGCIVASGSHEELLSTSKIYKEIYDSQFGGQDGKE</sequence>
<dbReference type="Gene3D" id="3.40.50.300">
    <property type="entry name" value="P-loop containing nucleotide triphosphate hydrolases"/>
    <property type="match status" value="1"/>
</dbReference>
<evidence type="ECO:0000256" key="1">
    <source>
        <dbReference type="ARBA" id="ARBA00004651"/>
    </source>
</evidence>
<evidence type="ECO:0000256" key="6">
    <source>
        <dbReference type="ARBA" id="ARBA00022840"/>
    </source>
</evidence>
<evidence type="ECO:0000313" key="12">
    <source>
        <dbReference type="EMBL" id="MBO8435567.1"/>
    </source>
</evidence>
<comment type="caution">
    <text evidence="12">The sequence shown here is derived from an EMBL/GenBank/DDBJ whole genome shotgun (WGS) entry which is preliminary data.</text>
</comment>
<dbReference type="PROSITE" id="PS00211">
    <property type="entry name" value="ABC_TRANSPORTER_1"/>
    <property type="match status" value="1"/>
</dbReference>
<dbReference type="CDD" id="cd18548">
    <property type="entry name" value="ABC_6TM_Tm287_like"/>
    <property type="match status" value="1"/>
</dbReference>
<feature type="transmembrane region" description="Helical" evidence="9">
    <location>
        <begin position="236"/>
        <end position="255"/>
    </location>
</feature>
<feature type="transmembrane region" description="Helical" evidence="9">
    <location>
        <begin position="51"/>
        <end position="77"/>
    </location>
</feature>
<dbReference type="Gene3D" id="1.20.1560.10">
    <property type="entry name" value="ABC transporter type 1, transmembrane domain"/>
    <property type="match status" value="1"/>
</dbReference>
<keyword evidence="7 9" id="KW-1133">Transmembrane helix</keyword>
<dbReference type="SUPFAM" id="SSF90123">
    <property type="entry name" value="ABC transporter transmembrane region"/>
    <property type="match status" value="1"/>
</dbReference>
<dbReference type="GO" id="GO:0005524">
    <property type="term" value="F:ATP binding"/>
    <property type="evidence" value="ECO:0007669"/>
    <property type="project" value="UniProtKB-KW"/>
</dbReference>